<keyword evidence="3" id="KW-1185">Reference proteome</keyword>
<dbReference type="PROSITE" id="PS50090">
    <property type="entry name" value="MYB_LIKE"/>
    <property type="match status" value="1"/>
</dbReference>
<feature type="compositionally biased region" description="Basic residues" evidence="1">
    <location>
        <begin position="197"/>
        <end position="215"/>
    </location>
</feature>
<evidence type="ECO:0000259" key="2">
    <source>
        <dbReference type="PROSITE" id="PS50090"/>
    </source>
</evidence>
<gene>
    <name evidence="4 5" type="primary">LOC115756150</name>
</gene>
<accession>A0A8B8QX94</accession>
<dbReference type="RefSeq" id="XP_030551695.2">
    <property type="nucleotide sequence ID" value="XM_030695835.2"/>
</dbReference>
<dbReference type="PANTHER" id="PTHR33492:SF4">
    <property type="entry name" value="OS02G0174300 PROTEIN"/>
    <property type="match status" value="1"/>
</dbReference>
<protein>
    <submittedName>
        <fullName evidence="4 5">Uncharacterized protein LOC115756150 isoform X1</fullName>
    </submittedName>
</protein>
<dbReference type="InterPro" id="IPR044822">
    <property type="entry name" value="Myb_DNA-bind_4"/>
</dbReference>
<organism evidence="3 4">
    <name type="scientific">Rhodamnia argentea</name>
    <dbReference type="NCBI Taxonomy" id="178133"/>
    <lineage>
        <taxon>Eukaryota</taxon>
        <taxon>Viridiplantae</taxon>
        <taxon>Streptophyta</taxon>
        <taxon>Embryophyta</taxon>
        <taxon>Tracheophyta</taxon>
        <taxon>Spermatophyta</taxon>
        <taxon>Magnoliopsida</taxon>
        <taxon>eudicotyledons</taxon>
        <taxon>Gunneridae</taxon>
        <taxon>Pentapetalae</taxon>
        <taxon>rosids</taxon>
        <taxon>malvids</taxon>
        <taxon>Myrtales</taxon>
        <taxon>Myrtaceae</taxon>
        <taxon>Myrtoideae</taxon>
        <taxon>Myrteae</taxon>
        <taxon>Australasian group</taxon>
        <taxon>Rhodamnia</taxon>
    </lineage>
</organism>
<feature type="region of interest" description="Disordered" evidence="1">
    <location>
        <begin position="127"/>
        <end position="217"/>
    </location>
</feature>
<dbReference type="RefSeq" id="XP_048133864.1">
    <property type="nucleotide sequence ID" value="XM_048277907.1"/>
</dbReference>
<evidence type="ECO:0000256" key="1">
    <source>
        <dbReference type="SAM" id="MobiDB-lite"/>
    </source>
</evidence>
<feature type="compositionally biased region" description="Basic residues" evidence="1">
    <location>
        <begin position="153"/>
        <end position="162"/>
    </location>
</feature>
<evidence type="ECO:0000313" key="5">
    <source>
        <dbReference type="RefSeq" id="XP_048133864.1"/>
    </source>
</evidence>
<sequence length="377" mass="42098">MKQEMGSGSRRTRSQAAPDWSAGDLLILVNEIAAVEGDCLNALSSYQKWEIISENCTALDVDRTANQCRRKWESLLADYRRIKQHESRSGINSYWSLGHDRRNGFGLPETFDRELFEVINNILMVQEDRADTEPDSDSEAEGGTPEAVASKSGSKRKRKKSGHIIVQGLPTTSPLKDESTRFGVPKKRGESTSGSKRISKRSKRSKRTKTRKKSMSPKIVVQGLPTTSPLKNNTMALQITSPSKDNTMELDVPGKCSDNILEKRPQMWCADADVPHVENREEKKLEESCFDDVGKTSEDEQEQAMALTLRENAELIQRIVDESPAPDPGCGYVDVKSDENCKTEFIRGQGDKLIACLGTIMDTLSQLCNVVQVKERD</sequence>
<dbReference type="Pfam" id="PF13837">
    <property type="entry name" value="Myb_DNA-bind_4"/>
    <property type="match status" value="1"/>
</dbReference>
<dbReference type="PANTHER" id="PTHR33492">
    <property type="entry name" value="OSJNBA0043A12.37 PROTEIN-RELATED"/>
    <property type="match status" value="1"/>
</dbReference>
<evidence type="ECO:0000313" key="4">
    <source>
        <dbReference type="RefSeq" id="XP_030551695.2"/>
    </source>
</evidence>
<feature type="domain" description="Myb-like" evidence="2">
    <location>
        <begin position="20"/>
        <end position="76"/>
    </location>
</feature>
<dbReference type="Proteomes" id="UP000827889">
    <property type="component" value="Chromosome 4"/>
</dbReference>
<evidence type="ECO:0000313" key="3">
    <source>
        <dbReference type="Proteomes" id="UP000827889"/>
    </source>
</evidence>
<proteinExistence type="predicted"/>
<dbReference type="KEGG" id="rarg:115756150"/>
<dbReference type="Gene3D" id="1.10.10.60">
    <property type="entry name" value="Homeodomain-like"/>
    <property type="match status" value="1"/>
</dbReference>
<reference evidence="4 5" key="1">
    <citation type="submission" date="2025-05" db="UniProtKB">
        <authorList>
            <consortium name="RefSeq"/>
        </authorList>
    </citation>
    <scope>IDENTIFICATION</scope>
    <source>
        <tissue evidence="4 5">Leaf</tissue>
    </source>
</reference>
<dbReference type="GeneID" id="115756150"/>
<dbReference type="InterPro" id="IPR001005">
    <property type="entry name" value="SANT/Myb"/>
</dbReference>
<name>A0A8B8QX94_9MYRT</name>